<dbReference type="Proteomes" id="UP000242638">
    <property type="component" value="Unassembled WGS sequence"/>
</dbReference>
<name>A0A3P9N9B2_POERE</name>
<organism evidence="7 8">
    <name type="scientific">Poecilia reticulata</name>
    <name type="common">Guppy</name>
    <name type="synonym">Acanthophacelus reticulatus</name>
    <dbReference type="NCBI Taxonomy" id="8081"/>
    <lineage>
        <taxon>Eukaryota</taxon>
        <taxon>Metazoa</taxon>
        <taxon>Chordata</taxon>
        <taxon>Craniata</taxon>
        <taxon>Vertebrata</taxon>
        <taxon>Euteleostomi</taxon>
        <taxon>Actinopterygii</taxon>
        <taxon>Neopterygii</taxon>
        <taxon>Teleostei</taxon>
        <taxon>Neoteleostei</taxon>
        <taxon>Acanthomorphata</taxon>
        <taxon>Ovalentaria</taxon>
        <taxon>Atherinomorphae</taxon>
        <taxon>Cyprinodontiformes</taxon>
        <taxon>Poeciliidae</taxon>
        <taxon>Poeciliinae</taxon>
        <taxon>Poecilia</taxon>
    </lineage>
</organism>
<protein>
    <submittedName>
        <fullName evidence="7">Uncharacterized protein</fullName>
    </submittedName>
</protein>
<evidence type="ECO:0000313" key="8">
    <source>
        <dbReference type="Proteomes" id="UP000242638"/>
    </source>
</evidence>
<reference evidence="8" key="1">
    <citation type="submission" date="2013-11" db="EMBL/GenBank/DDBJ databases">
        <title>The genomic landscape of the Guanapo guppy.</title>
        <authorList>
            <person name="Kuenstner A."/>
            <person name="Dreyer C."/>
        </authorList>
    </citation>
    <scope>NUCLEOTIDE SEQUENCE</scope>
    <source>
        <strain evidence="8">Guanapo</strain>
    </source>
</reference>
<feature type="region of interest" description="Disordered" evidence="6">
    <location>
        <begin position="418"/>
        <end position="446"/>
    </location>
</feature>
<comment type="subcellular location">
    <subcellularLocation>
        <location evidence="1">Endomembrane system</location>
    </subcellularLocation>
</comment>
<sequence>DGKLAALLGSERVQQDLYAAVSAASTWLDSAENQLLSGPILLSEDTETQLTNLEVNKRKKTKTNRKTLYILSYILVCTGDCNKKRALMEDTLEGLQERMGLLDSALEQHCEGMRDALQEHSAFQNELRMMFTALTESKHHLLQKMVGTTDRPASKQLETLSEVEDSLRELEQKVTELRSKAEGLRSDQTSNQELLKLQDAYEELVLMVGSRRSSLNHSLSLKAQYEAALRDLTDLIDTAQDKMAADQKMTVASVSKVQMLLDKHKEFFQGLECHMILTQTLYGKVSSLVAQRESQALEETMTLAHNVLKQAHRRGVELEGILESWSRLMGDYKALCRQLEAVECSIPTVGLVEETEERLLERISLYQRLKASLTEHQPQLYQVLEEGKRLLLSVIFKRGGCQVVVAVVRAEHRKPAYAAEKSGHRWPEDGHGPGGHPVGRAAHSYPSGARETASGLRIVCVLISIYIPS</sequence>
<keyword evidence="8" id="KW-1185">Reference proteome</keyword>
<keyword evidence="4" id="KW-0472">Membrane</keyword>
<accession>A0A3P9N9B2</accession>
<feature type="compositionally biased region" description="Basic and acidic residues" evidence="6">
    <location>
        <begin position="421"/>
        <end position="431"/>
    </location>
</feature>
<dbReference type="AlphaFoldDB" id="A0A3P9N9B2"/>
<reference evidence="7" key="3">
    <citation type="submission" date="2025-09" db="UniProtKB">
        <authorList>
            <consortium name="Ensembl"/>
        </authorList>
    </citation>
    <scope>IDENTIFICATION</scope>
    <source>
        <strain evidence="7">Guanapo</strain>
    </source>
</reference>
<evidence type="ECO:0000256" key="3">
    <source>
        <dbReference type="ARBA" id="ARBA00022737"/>
    </source>
</evidence>
<evidence type="ECO:0000313" key="7">
    <source>
        <dbReference type="Ensembl" id="ENSPREP00000006125.1"/>
    </source>
</evidence>
<dbReference type="Gene3D" id="1.20.58.60">
    <property type="match status" value="2"/>
</dbReference>
<evidence type="ECO:0000256" key="1">
    <source>
        <dbReference type="ARBA" id="ARBA00004308"/>
    </source>
</evidence>
<evidence type="ECO:0000256" key="4">
    <source>
        <dbReference type="ARBA" id="ARBA00023136"/>
    </source>
</evidence>
<dbReference type="Ensembl" id="ENSPRET00000006209.1">
    <property type="protein sequence ID" value="ENSPREP00000006125.1"/>
    <property type="gene ID" value="ENSPREG00000004260.1"/>
</dbReference>
<dbReference type="SUPFAM" id="SSF46966">
    <property type="entry name" value="Spectrin repeat"/>
    <property type="match status" value="2"/>
</dbReference>
<reference evidence="7" key="2">
    <citation type="submission" date="2025-08" db="UniProtKB">
        <authorList>
            <consortium name="Ensembl"/>
        </authorList>
    </citation>
    <scope>IDENTIFICATION</scope>
    <source>
        <strain evidence="7">Guanapo</strain>
    </source>
</reference>
<keyword evidence="2" id="KW-0597">Phosphoprotein</keyword>
<dbReference type="STRING" id="8081.ENSPREP00000006125"/>
<dbReference type="PANTHER" id="PTHR14514">
    <property type="entry name" value="PKA ANCHORING PROTEIN"/>
    <property type="match status" value="1"/>
</dbReference>
<keyword evidence="5" id="KW-0175">Coiled coil</keyword>
<evidence type="ECO:0000256" key="2">
    <source>
        <dbReference type="ARBA" id="ARBA00022553"/>
    </source>
</evidence>
<dbReference type="GeneTree" id="ENSGT00940000154481"/>
<dbReference type="Bgee" id="ENSPREG00000004260">
    <property type="expression patterns" value="Expressed in head and 1 other cell type or tissue"/>
</dbReference>
<feature type="coiled-coil region" evidence="5">
    <location>
        <begin position="153"/>
        <end position="187"/>
    </location>
</feature>
<evidence type="ECO:0000256" key="6">
    <source>
        <dbReference type="SAM" id="MobiDB-lite"/>
    </source>
</evidence>
<keyword evidence="3" id="KW-0677">Repeat</keyword>
<dbReference type="PANTHER" id="PTHR14514:SF3">
    <property type="entry name" value="NESPRIN-1"/>
    <property type="match status" value="1"/>
</dbReference>
<proteinExistence type="predicted"/>
<evidence type="ECO:0000256" key="5">
    <source>
        <dbReference type="SAM" id="Coils"/>
    </source>
</evidence>